<feature type="region of interest" description="Disordered" evidence="11">
    <location>
        <begin position="410"/>
        <end position="490"/>
    </location>
</feature>
<feature type="compositionally biased region" description="Basic and acidic residues" evidence="11">
    <location>
        <begin position="572"/>
        <end position="587"/>
    </location>
</feature>
<dbReference type="EMBL" id="CAJNOQ010014374">
    <property type="protein sequence ID" value="CAF1340399.1"/>
    <property type="molecule type" value="Genomic_DNA"/>
</dbReference>
<evidence type="ECO:0000256" key="9">
    <source>
        <dbReference type="ARBA" id="ARBA00023329"/>
    </source>
</evidence>
<comment type="subcellular location">
    <subcellularLocation>
        <location evidence="1">Cytoplasmic vesicle</location>
        <location evidence="1">Clathrin-coated vesicle membrane</location>
        <topology evidence="1">Peripheral membrane protein</topology>
        <orientation evidence="1">Cytoplasmic side</orientation>
    </subcellularLocation>
    <subcellularLocation>
        <location evidence="2">Golgi apparatus</location>
    </subcellularLocation>
</comment>
<keyword evidence="9" id="KW-0968">Cytoplasmic vesicle</keyword>
<evidence type="ECO:0000313" key="15">
    <source>
        <dbReference type="Proteomes" id="UP000663829"/>
    </source>
</evidence>
<dbReference type="PIRSF" id="PIRSF037096">
    <property type="entry name" value="AP3_complex_beta"/>
    <property type="match status" value="1"/>
</dbReference>
<dbReference type="OrthoDB" id="302453at2759"/>
<keyword evidence="15" id="KW-1185">Reference proteome</keyword>
<dbReference type="InterPro" id="IPR029390">
    <property type="entry name" value="AP3B_C"/>
</dbReference>
<evidence type="ECO:0000256" key="3">
    <source>
        <dbReference type="ARBA" id="ARBA00006613"/>
    </source>
</evidence>
<feature type="region of interest" description="Disordered" evidence="11">
    <location>
        <begin position="507"/>
        <end position="587"/>
    </location>
</feature>
<dbReference type="Proteomes" id="UP000663829">
    <property type="component" value="Unassembled WGS sequence"/>
</dbReference>
<evidence type="ECO:0000256" key="6">
    <source>
        <dbReference type="ARBA" id="ARBA00022927"/>
    </source>
</evidence>
<feature type="compositionally biased region" description="Acidic residues" evidence="11">
    <location>
        <begin position="441"/>
        <end position="486"/>
    </location>
</feature>
<evidence type="ECO:0000256" key="7">
    <source>
        <dbReference type="ARBA" id="ARBA00023034"/>
    </source>
</evidence>
<dbReference type="InterPro" id="IPR002553">
    <property type="entry name" value="Clathrin/coatomer_adapt-like_N"/>
</dbReference>
<proteinExistence type="inferred from homology"/>
<keyword evidence="4" id="KW-0813">Transport</keyword>
<dbReference type="InterPro" id="IPR026739">
    <property type="entry name" value="AP_beta"/>
</dbReference>
<dbReference type="InterPro" id="IPR056314">
    <property type="entry name" value="AP3B1/2_C"/>
</dbReference>
<feature type="domain" description="AP-3 complex subunit beta C-terminal" evidence="12">
    <location>
        <begin position="593"/>
        <end position="736"/>
    </location>
</feature>
<keyword evidence="6" id="KW-0653">Protein transport</keyword>
<dbReference type="GO" id="GO:0006886">
    <property type="term" value="P:intracellular protein transport"/>
    <property type="evidence" value="ECO:0007669"/>
    <property type="project" value="InterPro"/>
</dbReference>
<evidence type="ECO:0000256" key="2">
    <source>
        <dbReference type="ARBA" id="ARBA00004555"/>
    </source>
</evidence>
<evidence type="ECO:0000256" key="1">
    <source>
        <dbReference type="ARBA" id="ARBA00004145"/>
    </source>
</evidence>
<protein>
    <recommendedName>
        <fullName evidence="12">AP-3 complex subunit beta C-terminal domain-containing protein</fullName>
    </recommendedName>
</protein>
<name>A0A815GLD1_9BILA</name>
<dbReference type="Pfam" id="PF24080">
    <property type="entry name" value="AP3B1_C_2"/>
    <property type="match status" value="1"/>
</dbReference>
<dbReference type="Gene3D" id="1.25.10.10">
    <property type="entry name" value="Leucine-rich Repeat Variant"/>
    <property type="match status" value="1"/>
</dbReference>
<dbReference type="InterPro" id="IPR011989">
    <property type="entry name" value="ARM-like"/>
</dbReference>
<feature type="compositionally biased region" description="Polar residues" evidence="11">
    <location>
        <begin position="419"/>
        <end position="433"/>
    </location>
</feature>
<dbReference type="SMART" id="SM01355">
    <property type="entry name" value="AP3B1_C"/>
    <property type="match status" value="1"/>
</dbReference>
<evidence type="ECO:0000256" key="11">
    <source>
        <dbReference type="SAM" id="MobiDB-lite"/>
    </source>
</evidence>
<dbReference type="GO" id="GO:0030123">
    <property type="term" value="C:AP-3 adaptor complex"/>
    <property type="evidence" value="ECO:0007669"/>
    <property type="project" value="InterPro"/>
</dbReference>
<sequence>TYIDEHKEFYGENSEQTKQHSTIGNDEDEYERKTYVMDSDHRLLLRCTKPLLQSRNSAVVMAVAQLYYHVAPKTEIQIVVKALIRLLRHHRWDEIQTIVLKSVMSMADKHKEIFEPHLKSFYIHSTDNGQVKRYKLEILTILANASNISTILREFQTYVLSTDKDFGAQTIHAIGRCASTIKEVTEACLNGLVALMSKKDEAIVAESVVVIKKLLQINPSQYSEIIKHIVRMVDKVVVPTARASILWLIGEYSDRISKLAPDVLRKMVKNFTNEETIVKQQILNLAAKLYVVNPKQTQLLVQYVFNLAKYDKNYDTRDKARLLRALLIQTEKCPHLSKYAKKILLASKPAPTLESSMRDNEQYTLGTLSHIIGQKANGYKDLPDFPLELPDPTVRNVEVILPEKTIPVFGQMKKGGRSSKATSATKGKMSSTVEGFYSEGESTDGPDPSEEESSTDTSEESLSESEVEEDDEKQEETEENNDEDQFENSRPSLVEVGDVNEYEQLESQLQQVQSATNTKRTIAKSSSESSSEESDDEESKEEDETSEDDEEEKEETKELSGISSKLSSVRNTTEKDAISAQSKKDNVLVDERSLSNETSLLAFDLETFLGSGPTTTTSSVANTTTQSKLDDLNILESLSSAPSVLAYTRQFELLNRINGSGLQIQYRYPRTKFTRRPNMINIELIFTNTTQRDIQHISFFKARPGVQISEFTEIDVLPSGASLVSTMGIDFNDKTQPAQFDITSDGKQISLSIPCQVGEMIEQKFLNEQDFQQQLNSLKGMNEISETLKLDIDTLKKLNFSTIQNKIIQCTNVLSVPTSNDNATFRFSGQTISSKSLILISLQVNLTNSTLTMTINSDRIVLATMLLKDIKQSFPQT</sequence>
<dbReference type="EMBL" id="CAJOBC010058411">
    <property type="protein sequence ID" value="CAF4200831.1"/>
    <property type="molecule type" value="Genomic_DNA"/>
</dbReference>
<dbReference type="SUPFAM" id="SSF48371">
    <property type="entry name" value="ARM repeat"/>
    <property type="match status" value="1"/>
</dbReference>
<feature type="compositionally biased region" description="Acidic residues" evidence="11">
    <location>
        <begin position="530"/>
        <end position="553"/>
    </location>
</feature>
<evidence type="ECO:0000256" key="5">
    <source>
        <dbReference type="ARBA" id="ARBA00022553"/>
    </source>
</evidence>
<keyword evidence="8" id="KW-0472">Membrane</keyword>
<comment type="function">
    <text evidence="10">Subunit of non-clathrin- and clathrin-associated adaptor protein complex 3 (AP-3) that plays a role in protein sorting in the late-Golgi/trans-Golgi network (TGN) and/or endosomes. The AP complexes mediate both the recruitment of clathrin to membranes and the recognition of sorting signals within the cytosolic tails of transmembrane cargo molecules. AP-3 appears to be involved in the sorting of a subset of transmembrane proteins targeted to lysosomes and lysosome-related organelles. In concert with the BLOC-1 complex, AP-3 is required to target cargos into vesicles assembled at cell bodies for delivery into neurites and nerve terminals.</text>
</comment>
<accession>A0A815GLD1</accession>
<evidence type="ECO:0000256" key="4">
    <source>
        <dbReference type="ARBA" id="ARBA00022448"/>
    </source>
</evidence>
<dbReference type="PANTHER" id="PTHR11134">
    <property type="entry name" value="ADAPTOR COMPLEX SUBUNIT BETA FAMILY MEMBER"/>
    <property type="match status" value="1"/>
</dbReference>
<evidence type="ECO:0000313" key="14">
    <source>
        <dbReference type="EMBL" id="CAF4200831.1"/>
    </source>
</evidence>
<dbReference type="GO" id="GO:0016192">
    <property type="term" value="P:vesicle-mediated transport"/>
    <property type="evidence" value="ECO:0007669"/>
    <property type="project" value="InterPro"/>
</dbReference>
<dbReference type="Proteomes" id="UP000681722">
    <property type="component" value="Unassembled WGS sequence"/>
</dbReference>
<dbReference type="InterPro" id="IPR026740">
    <property type="entry name" value="AP3_beta"/>
</dbReference>
<evidence type="ECO:0000256" key="10">
    <source>
        <dbReference type="ARBA" id="ARBA00023570"/>
    </source>
</evidence>
<dbReference type="GO" id="GO:0005794">
    <property type="term" value="C:Golgi apparatus"/>
    <property type="evidence" value="ECO:0007669"/>
    <property type="project" value="UniProtKB-SubCell"/>
</dbReference>
<evidence type="ECO:0000313" key="13">
    <source>
        <dbReference type="EMBL" id="CAF1340399.1"/>
    </source>
</evidence>
<feature type="compositionally biased region" description="Polar residues" evidence="11">
    <location>
        <begin position="561"/>
        <end position="571"/>
    </location>
</feature>
<evidence type="ECO:0000259" key="12">
    <source>
        <dbReference type="SMART" id="SM01355"/>
    </source>
</evidence>
<comment type="similarity">
    <text evidence="3">Belongs to the adaptor complexes large subunit family.</text>
</comment>
<feature type="non-terminal residue" evidence="13">
    <location>
        <position position="1"/>
    </location>
</feature>
<keyword evidence="7" id="KW-0333">Golgi apparatus</keyword>
<comment type="caution">
    <text evidence="13">The sequence shown here is derived from an EMBL/GenBank/DDBJ whole genome shotgun (WGS) entry which is preliminary data.</text>
</comment>
<gene>
    <name evidence="13" type="ORF">GPM918_LOCUS30403</name>
    <name evidence="14" type="ORF">SRO942_LOCUS31012</name>
</gene>
<organism evidence="13 15">
    <name type="scientific">Didymodactylos carnosus</name>
    <dbReference type="NCBI Taxonomy" id="1234261"/>
    <lineage>
        <taxon>Eukaryota</taxon>
        <taxon>Metazoa</taxon>
        <taxon>Spiralia</taxon>
        <taxon>Gnathifera</taxon>
        <taxon>Rotifera</taxon>
        <taxon>Eurotatoria</taxon>
        <taxon>Bdelloidea</taxon>
        <taxon>Philodinida</taxon>
        <taxon>Philodinidae</taxon>
        <taxon>Didymodactylos</taxon>
    </lineage>
</organism>
<keyword evidence="5" id="KW-0597">Phosphoprotein</keyword>
<dbReference type="InterPro" id="IPR016024">
    <property type="entry name" value="ARM-type_fold"/>
</dbReference>
<dbReference type="AlphaFoldDB" id="A0A815GLD1"/>
<evidence type="ECO:0000256" key="8">
    <source>
        <dbReference type="ARBA" id="ARBA00023136"/>
    </source>
</evidence>
<dbReference type="Pfam" id="PF14796">
    <property type="entry name" value="AP3B1_C"/>
    <property type="match status" value="1"/>
</dbReference>
<reference evidence="13" key="1">
    <citation type="submission" date="2021-02" db="EMBL/GenBank/DDBJ databases">
        <authorList>
            <person name="Nowell W R."/>
        </authorList>
    </citation>
    <scope>NUCLEOTIDE SEQUENCE</scope>
</reference>
<dbReference type="GO" id="GO:0030665">
    <property type="term" value="C:clathrin-coated vesicle membrane"/>
    <property type="evidence" value="ECO:0007669"/>
    <property type="project" value="UniProtKB-SubCell"/>
</dbReference>
<dbReference type="Pfam" id="PF01602">
    <property type="entry name" value="Adaptin_N"/>
    <property type="match status" value="1"/>
</dbReference>